<name>A0A1Q9CRB8_SYMMI</name>
<dbReference type="EMBL" id="LSRX01000975">
    <property type="protein sequence ID" value="OLP85469.1"/>
    <property type="molecule type" value="Genomic_DNA"/>
</dbReference>
<protein>
    <submittedName>
        <fullName evidence="1">Uncharacterized protein</fullName>
    </submittedName>
</protein>
<keyword evidence="2" id="KW-1185">Reference proteome</keyword>
<evidence type="ECO:0000313" key="2">
    <source>
        <dbReference type="Proteomes" id="UP000186817"/>
    </source>
</evidence>
<organism evidence="1 2">
    <name type="scientific">Symbiodinium microadriaticum</name>
    <name type="common">Dinoflagellate</name>
    <name type="synonym">Zooxanthella microadriatica</name>
    <dbReference type="NCBI Taxonomy" id="2951"/>
    <lineage>
        <taxon>Eukaryota</taxon>
        <taxon>Sar</taxon>
        <taxon>Alveolata</taxon>
        <taxon>Dinophyceae</taxon>
        <taxon>Suessiales</taxon>
        <taxon>Symbiodiniaceae</taxon>
        <taxon>Symbiodinium</taxon>
    </lineage>
</organism>
<dbReference type="OrthoDB" id="419987at2759"/>
<evidence type="ECO:0000313" key="1">
    <source>
        <dbReference type="EMBL" id="OLP85469.1"/>
    </source>
</evidence>
<comment type="caution">
    <text evidence="1">The sequence shown here is derived from an EMBL/GenBank/DDBJ whole genome shotgun (WGS) entry which is preliminary data.</text>
</comment>
<gene>
    <name evidence="1" type="ORF">AK812_SmicGene33530</name>
</gene>
<sequence length="128" mass="13863">MVELVDDTAPGFTYKVMAAAGYTLGAALVQSYKEPSVKEHICTTPLALHAAKSSLTVAERSQMPCIALNFMDQGSTAWAGRCHAHYQHGLRLVEFWDICHRRDNNCKLAFSQAPSNEDTGSATADSGT</sequence>
<dbReference type="AlphaFoldDB" id="A0A1Q9CRB8"/>
<accession>A0A1Q9CRB8</accession>
<proteinExistence type="predicted"/>
<reference evidence="1 2" key="1">
    <citation type="submission" date="2016-02" db="EMBL/GenBank/DDBJ databases">
        <title>Genome analysis of coral dinoflagellate symbionts highlights evolutionary adaptations to a symbiotic lifestyle.</title>
        <authorList>
            <person name="Aranda M."/>
            <person name="Li Y."/>
            <person name="Liew Y.J."/>
            <person name="Baumgarten S."/>
            <person name="Simakov O."/>
            <person name="Wilson M."/>
            <person name="Piel J."/>
            <person name="Ashoor H."/>
            <person name="Bougouffa S."/>
            <person name="Bajic V.B."/>
            <person name="Ryu T."/>
            <person name="Ravasi T."/>
            <person name="Bayer T."/>
            <person name="Micklem G."/>
            <person name="Kim H."/>
            <person name="Bhak J."/>
            <person name="Lajeunesse T.C."/>
            <person name="Voolstra C.R."/>
        </authorList>
    </citation>
    <scope>NUCLEOTIDE SEQUENCE [LARGE SCALE GENOMIC DNA]</scope>
    <source>
        <strain evidence="1 2">CCMP2467</strain>
    </source>
</reference>
<dbReference type="Proteomes" id="UP000186817">
    <property type="component" value="Unassembled WGS sequence"/>
</dbReference>